<reference evidence="2 3" key="1">
    <citation type="journal article" date="2024" name="Microbiol. Resour. Announc.">
        <title>Genome annotations for the ascomycete fungi Trichoderma harzianum, Trichoderma aggressivum, and Purpureocillium lilacinum.</title>
        <authorList>
            <person name="Beijen E.P.W."/>
            <person name="Ohm R.A."/>
        </authorList>
    </citation>
    <scope>NUCLEOTIDE SEQUENCE [LARGE SCALE GENOMIC DNA]</scope>
    <source>
        <strain evidence="2 3">CBS 150709</strain>
    </source>
</reference>
<proteinExistence type="predicted"/>
<dbReference type="Proteomes" id="UP001287286">
    <property type="component" value="Unassembled WGS sequence"/>
</dbReference>
<accession>A0ABR0BIW4</accession>
<gene>
    <name evidence="2" type="ORF">Purlil1_11732</name>
</gene>
<evidence type="ECO:0000313" key="2">
    <source>
        <dbReference type="EMBL" id="KAK4081390.1"/>
    </source>
</evidence>
<evidence type="ECO:0000313" key="3">
    <source>
        <dbReference type="Proteomes" id="UP001287286"/>
    </source>
</evidence>
<sequence>MTEIQRKQPPSDVWGRPMAPRRVRWAVPLESGSHRMFAAAKYCPALEPPASLGIYTTTFHRRIFEATAANDHALSQQLWRASSRSATEPPYPQAPPRRIRAKHLAITASPARLPDIDARGAHASMADVGKGAPLRCARLFGQLRRARAPGQRTYSRTTAEDAPPRPETSGGCHRLTASALTHGAPAQLAMIHTNGGYLAGGAGRSSKRDEVHIDSQAITETQRLQRHVIRRLPSPASQPAPLAACNVKAKGPHRRRKPIFVHEGLKHHRQRPCTSPYRGPSTENRVAMVRPHVALTKPLAVLALRHAAPRRAR</sequence>
<keyword evidence="3" id="KW-1185">Reference proteome</keyword>
<organism evidence="2 3">
    <name type="scientific">Purpureocillium lilacinum</name>
    <name type="common">Paecilomyces lilacinus</name>
    <dbReference type="NCBI Taxonomy" id="33203"/>
    <lineage>
        <taxon>Eukaryota</taxon>
        <taxon>Fungi</taxon>
        <taxon>Dikarya</taxon>
        <taxon>Ascomycota</taxon>
        <taxon>Pezizomycotina</taxon>
        <taxon>Sordariomycetes</taxon>
        <taxon>Hypocreomycetidae</taxon>
        <taxon>Hypocreales</taxon>
        <taxon>Ophiocordycipitaceae</taxon>
        <taxon>Purpureocillium</taxon>
    </lineage>
</organism>
<evidence type="ECO:0000256" key="1">
    <source>
        <dbReference type="SAM" id="MobiDB-lite"/>
    </source>
</evidence>
<feature type="region of interest" description="Disordered" evidence="1">
    <location>
        <begin position="147"/>
        <end position="172"/>
    </location>
</feature>
<dbReference type="EMBL" id="JAWRVI010000075">
    <property type="protein sequence ID" value="KAK4081390.1"/>
    <property type="molecule type" value="Genomic_DNA"/>
</dbReference>
<comment type="caution">
    <text evidence="2">The sequence shown here is derived from an EMBL/GenBank/DDBJ whole genome shotgun (WGS) entry which is preliminary data.</text>
</comment>
<name>A0ABR0BIW4_PURLI</name>
<protein>
    <submittedName>
        <fullName evidence="2">Uncharacterized protein</fullName>
    </submittedName>
</protein>